<organism evidence="8 9">
    <name type="scientific">Chitinophaga terrae</name>
    <name type="common">ex Kim and Jung 2007</name>
    <dbReference type="NCBI Taxonomy" id="408074"/>
    <lineage>
        <taxon>Bacteria</taxon>
        <taxon>Pseudomonadati</taxon>
        <taxon>Bacteroidota</taxon>
        <taxon>Chitinophagia</taxon>
        <taxon>Chitinophagales</taxon>
        <taxon>Chitinophagaceae</taxon>
        <taxon>Chitinophaga</taxon>
    </lineage>
</organism>
<feature type="domain" description="Multidrug resistance protein MdtA-like C-terminal permuted SH3" evidence="7">
    <location>
        <begin position="294"/>
        <end position="339"/>
    </location>
</feature>
<reference evidence="9" key="1">
    <citation type="submission" date="2016-10" db="EMBL/GenBank/DDBJ databases">
        <authorList>
            <person name="Varghese N."/>
            <person name="Submissions S."/>
        </authorList>
    </citation>
    <scope>NUCLEOTIDE SEQUENCE [LARGE SCALE GENOMIC DNA]</scope>
    <source>
        <strain evidence="9">DSM 23920</strain>
    </source>
</reference>
<evidence type="ECO:0000256" key="3">
    <source>
        <dbReference type="ARBA" id="ARBA00022448"/>
    </source>
</evidence>
<dbReference type="RefSeq" id="WP_089765137.1">
    <property type="nucleotide sequence ID" value="NZ_BKAT01000052.1"/>
</dbReference>
<dbReference type="InterPro" id="IPR058625">
    <property type="entry name" value="MdtA-like_BSH"/>
</dbReference>
<sequence>MKKILIWGLVTVGALALIMWKLNANKKANEAKIEFVKQSNIGDVPVLVQTVSSSDFSNAFQANGNFEPVRELSYLAETSGRITKLLVDEGSVVKQGQPLAYIDGQILNTDLESAKANLNQLKVDAERYEAAFQTGGVTRKQVDDAKLQYEIAKTRYEAANRRVSDTYVKAPISGIINKKYVELGAYLSVGNKMFDIVDVSRLKLAVSVPEAQVVSLKKGQKVEVTSNVFPETKYEGVITFIAAKGDNSLNYPVEMEVTNLGDKELKAGMYGTAHFSDPTAEKAIFIARTAFVGGVNSNEVYVMEGNVAKKRKVVAGRIIGDKVEVRQGLKEGETVITSGQINLTDGATVTVQRGAAK</sequence>
<evidence type="ECO:0000256" key="1">
    <source>
        <dbReference type="ARBA" id="ARBA00004196"/>
    </source>
</evidence>
<dbReference type="Pfam" id="PF25954">
    <property type="entry name" value="Beta-barrel_RND_2"/>
    <property type="match status" value="1"/>
</dbReference>
<feature type="domain" description="CusB-like beta-barrel" evidence="6">
    <location>
        <begin position="204"/>
        <end position="277"/>
    </location>
</feature>
<dbReference type="STRING" id="408074.SAMN05660909_04931"/>
<evidence type="ECO:0000256" key="4">
    <source>
        <dbReference type="SAM" id="Coils"/>
    </source>
</evidence>
<dbReference type="InterPro" id="IPR058627">
    <property type="entry name" value="MdtA-like_C"/>
</dbReference>
<dbReference type="Proteomes" id="UP000199656">
    <property type="component" value="Unassembled WGS sequence"/>
</dbReference>
<dbReference type="NCBIfam" id="TIGR01730">
    <property type="entry name" value="RND_mfp"/>
    <property type="match status" value="1"/>
</dbReference>
<dbReference type="Gene3D" id="1.10.287.470">
    <property type="entry name" value="Helix hairpin bin"/>
    <property type="match status" value="1"/>
</dbReference>
<dbReference type="EMBL" id="FNRL01000032">
    <property type="protein sequence ID" value="SEB04314.1"/>
    <property type="molecule type" value="Genomic_DNA"/>
</dbReference>
<evidence type="ECO:0000256" key="2">
    <source>
        <dbReference type="ARBA" id="ARBA00009477"/>
    </source>
</evidence>
<keyword evidence="4" id="KW-0175">Coiled coil</keyword>
<gene>
    <name evidence="8" type="ORF">SAMN05660909_04931</name>
</gene>
<comment type="similarity">
    <text evidence="2">Belongs to the membrane fusion protein (MFP) (TC 8.A.1) family.</text>
</comment>
<evidence type="ECO:0000313" key="9">
    <source>
        <dbReference type="Proteomes" id="UP000199656"/>
    </source>
</evidence>
<keyword evidence="9" id="KW-1185">Reference proteome</keyword>
<feature type="domain" description="Multidrug resistance protein MdtA-like barrel-sandwich hybrid" evidence="5">
    <location>
        <begin position="78"/>
        <end position="197"/>
    </location>
</feature>
<dbReference type="GO" id="GO:1990281">
    <property type="term" value="C:efflux pump complex"/>
    <property type="evidence" value="ECO:0007669"/>
    <property type="project" value="TreeGrafter"/>
</dbReference>
<dbReference type="GO" id="GO:0015562">
    <property type="term" value="F:efflux transmembrane transporter activity"/>
    <property type="evidence" value="ECO:0007669"/>
    <property type="project" value="TreeGrafter"/>
</dbReference>
<dbReference type="SUPFAM" id="SSF111369">
    <property type="entry name" value="HlyD-like secretion proteins"/>
    <property type="match status" value="1"/>
</dbReference>
<dbReference type="InterPro" id="IPR058792">
    <property type="entry name" value="Beta-barrel_RND_2"/>
</dbReference>
<dbReference type="AlphaFoldDB" id="A0A1H4G443"/>
<evidence type="ECO:0000259" key="7">
    <source>
        <dbReference type="Pfam" id="PF25967"/>
    </source>
</evidence>
<proteinExistence type="inferred from homology"/>
<dbReference type="PANTHER" id="PTHR30469">
    <property type="entry name" value="MULTIDRUG RESISTANCE PROTEIN MDTA"/>
    <property type="match status" value="1"/>
</dbReference>
<dbReference type="Gene3D" id="2.40.50.100">
    <property type="match status" value="1"/>
</dbReference>
<dbReference type="Gene3D" id="2.40.30.170">
    <property type="match status" value="1"/>
</dbReference>
<dbReference type="InterPro" id="IPR006143">
    <property type="entry name" value="RND_pump_MFP"/>
</dbReference>
<evidence type="ECO:0000259" key="6">
    <source>
        <dbReference type="Pfam" id="PF25954"/>
    </source>
</evidence>
<evidence type="ECO:0000259" key="5">
    <source>
        <dbReference type="Pfam" id="PF25917"/>
    </source>
</evidence>
<feature type="coiled-coil region" evidence="4">
    <location>
        <begin position="111"/>
        <end position="162"/>
    </location>
</feature>
<dbReference type="PANTHER" id="PTHR30469:SF15">
    <property type="entry name" value="HLYD FAMILY OF SECRETION PROTEINS"/>
    <property type="match status" value="1"/>
</dbReference>
<dbReference type="Gene3D" id="2.40.420.20">
    <property type="match status" value="1"/>
</dbReference>
<dbReference type="OrthoDB" id="9784685at2"/>
<keyword evidence="3" id="KW-0813">Transport</keyword>
<dbReference type="Pfam" id="PF25917">
    <property type="entry name" value="BSH_RND"/>
    <property type="match status" value="1"/>
</dbReference>
<evidence type="ECO:0000313" key="8">
    <source>
        <dbReference type="EMBL" id="SEB04314.1"/>
    </source>
</evidence>
<accession>A0A1H4G443</accession>
<comment type="subcellular location">
    <subcellularLocation>
        <location evidence="1">Cell envelope</location>
    </subcellularLocation>
</comment>
<dbReference type="Pfam" id="PF25967">
    <property type="entry name" value="RND-MFP_C"/>
    <property type="match status" value="1"/>
</dbReference>
<protein>
    <submittedName>
        <fullName evidence="8">RND family efflux transporter, MFP subunit</fullName>
    </submittedName>
</protein>
<name>A0A1H4G443_9BACT</name>